<sequence length="134" mass="14095">MIERRASRRRPAAGFSLIEVMVVVAIIGILASIALPAYNEHVRKTRRAAGGACATAVAQQMERFYTVNLTYTGAVADTSTCQDSALDYYNIGVVADGRTYTITATPTGGHSDPLCGALSVNQAGVQLPATAGCW</sequence>
<keyword evidence="1" id="KW-0812">Transmembrane</keyword>
<dbReference type="PANTHER" id="PTHR30093:SF47">
    <property type="entry name" value="TYPE IV PILUS NON-CORE MINOR PILIN PILE"/>
    <property type="match status" value="1"/>
</dbReference>
<dbReference type="Pfam" id="PF07963">
    <property type="entry name" value="N_methyl"/>
    <property type="match status" value="1"/>
</dbReference>
<dbReference type="EMBL" id="SMTF01000003">
    <property type="protein sequence ID" value="TDK26366.1"/>
    <property type="molecule type" value="Genomic_DNA"/>
</dbReference>
<keyword evidence="1" id="KW-0472">Membrane</keyword>
<keyword evidence="1" id="KW-1133">Transmembrane helix</keyword>
<protein>
    <submittedName>
        <fullName evidence="2">Type IV pilin protein</fullName>
    </submittedName>
</protein>
<dbReference type="NCBIfam" id="TIGR02532">
    <property type="entry name" value="IV_pilin_GFxxxE"/>
    <property type="match status" value="1"/>
</dbReference>
<comment type="caution">
    <text evidence="2">The sequence shown here is derived from an EMBL/GenBank/DDBJ whole genome shotgun (WGS) entry which is preliminary data.</text>
</comment>
<dbReference type="InterPro" id="IPR012902">
    <property type="entry name" value="N_methyl_site"/>
</dbReference>
<dbReference type="InterPro" id="IPR031982">
    <property type="entry name" value="PilE-like"/>
</dbReference>
<organism evidence="2 3">
    <name type="scientific">Luteimonas aestuarii</name>
    <dbReference type="NCBI Taxonomy" id="453837"/>
    <lineage>
        <taxon>Bacteria</taxon>
        <taxon>Pseudomonadati</taxon>
        <taxon>Pseudomonadota</taxon>
        <taxon>Gammaproteobacteria</taxon>
        <taxon>Lysobacterales</taxon>
        <taxon>Lysobacteraceae</taxon>
        <taxon>Luteimonas</taxon>
    </lineage>
</organism>
<dbReference type="AlphaFoldDB" id="A0A4R5TYR1"/>
<dbReference type="Pfam" id="PF16732">
    <property type="entry name" value="ComP_DUS"/>
    <property type="match status" value="1"/>
</dbReference>
<reference evidence="2 3" key="1">
    <citation type="submission" date="2019-03" db="EMBL/GenBank/DDBJ databases">
        <title>Luteimonas zhaokaii sp.nov., isolated from the rectal contents of Plateau pika in Yushu, Qinghai Province, China.</title>
        <authorList>
            <person name="Zhang G."/>
        </authorList>
    </citation>
    <scope>NUCLEOTIDE SEQUENCE [LARGE SCALE GENOMIC DNA]</scope>
    <source>
        <strain evidence="2 3">B9</strain>
    </source>
</reference>
<keyword evidence="3" id="KW-1185">Reference proteome</keyword>
<dbReference type="GO" id="GO:0043683">
    <property type="term" value="P:type IV pilus assembly"/>
    <property type="evidence" value="ECO:0007669"/>
    <property type="project" value="InterPro"/>
</dbReference>
<dbReference type="PROSITE" id="PS00409">
    <property type="entry name" value="PROKAR_NTER_METHYL"/>
    <property type="match status" value="1"/>
</dbReference>
<proteinExistence type="predicted"/>
<dbReference type="Proteomes" id="UP000294796">
    <property type="component" value="Unassembled WGS sequence"/>
</dbReference>
<evidence type="ECO:0000256" key="1">
    <source>
        <dbReference type="SAM" id="Phobius"/>
    </source>
</evidence>
<dbReference type="PANTHER" id="PTHR30093">
    <property type="entry name" value="GENERAL SECRETION PATHWAY PROTEIN G"/>
    <property type="match status" value="1"/>
</dbReference>
<evidence type="ECO:0000313" key="2">
    <source>
        <dbReference type="EMBL" id="TDK26366.1"/>
    </source>
</evidence>
<evidence type="ECO:0000313" key="3">
    <source>
        <dbReference type="Proteomes" id="UP000294796"/>
    </source>
</evidence>
<dbReference type="OrthoDB" id="5296638at2"/>
<dbReference type="Gene3D" id="3.30.700.10">
    <property type="entry name" value="Glycoprotein, Type 4 Pilin"/>
    <property type="match status" value="1"/>
</dbReference>
<name>A0A4R5TYR1_9GAMM</name>
<feature type="transmembrane region" description="Helical" evidence="1">
    <location>
        <begin position="12"/>
        <end position="38"/>
    </location>
</feature>
<dbReference type="SUPFAM" id="SSF54523">
    <property type="entry name" value="Pili subunits"/>
    <property type="match status" value="1"/>
</dbReference>
<dbReference type="InterPro" id="IPR045584">
    <property type="entry name" value="Pilin-like"/>
</dbReference>
<accession>A0A4R5TYR1</accession>
<gene>
    <name evidence="2" type="ORF">E2F46_07060</name>
</gene>